<name>A0A6V7UYP2_MELEN</name>
<dbReference type="EMBL" id="CAJEWN010000129">
    <property type="protein sequence ID" value="CAD2167569.1"/>
    <property type="molecule type" value="Genomic_DNA"/>
</dbReference>
<dbReference type="Proteomes" id="UP000580250">
    <property type="component" value="Unassembled WGS sequence"/>
</dbReference>
<gene>
    <name evidence="2" type="ORF">MENT_LOCUS18867</name>
</gene>
<reference evidence="2 3" key="1">
    <citation type="submission" date="2020-08" db="EMBL/GenBank/DDBJ databases">
        <authorList>
            <person name="Koutsovoulos G."/>
            <person name="Danchin GJ E."/>
        </authorList>
    </citation>
    <scope>NUCLEOTIDE SEQUENCE [LARGE SCALE GENOMIC DNA]</scope>
</reference>
<evidence type="ECO:0000313" key="3">
    <source>
        <dbReference type="Proteomes" id="UP000580250"/>
    </source>
</evidence>
<protein>
    <submittedName>
        <fullName evidence="2">Uncharacterized protein</fullName>
    </submittedName>
</protein>
<keyword evidence="1" id="KW-0812">Transmembrane</keyword>
<evidence type="ECO:0000256" key="1">
    <source>
        <dbReference type="SAM" id="Phobius"/>
    </source>
</evidence>
<organism evidence="2 3">
    <name type="scientific">Meloidogyne enterolobii</name>
    <name type="common">Root-knot nematode worm</name>
    <name type="synonym">Meloidogyne mayaguensis</name>
    <dbReference type="NCBI Taxonomy" id="390850"/>
    <lineage>
        <taxon>Eukaryota</taxon>
        <taxon>Metazoa</taxon>
        <taxon>Ecdysozoa</taxon>
        <taxon>Nematoda</taxon>
        <taxon>Chromadorea</taxon>
        <taxon>Rhabditida</taxon>
        <taxon>Tylenchina</taxon>
        <taxon>Tylenchomorpha</taxon>
        <taxon>Tylenchoidea</taxon>
        <taxon>Meloidogynidae</taxon>
        <taxon>Meloidogyninae</taxon>
        <taxon>Meloidogyne</taxon>
    </lineage>
</organism>
<comment type="caution">
    <text evidence="2">The sequence shown here is derived from an EMBL/GenBank/DDBJ whole genome shotgun (WGS) entry which is preliminary data.</text>
</comment>
<feature type="transmembrane region" description="Helical" evidence="1">
    <location>
        <begin position="41"/>
        <end position="58"/>
    </location>
</feature>
<feature type="transmembrane region" description="Helical" evidence="1">
    <location>
        <begin position="15"/>
        <end position="35"/>
    </location>
</feature>
<proteinExistence type="predicted"/>
<dbReference type="AlphaFoldDB" id="A0A6V7UYP2"/>
<keyword evidence="1" id="KW-1133">Transmembrane helix</keyword>
<sequence>MLLWKGRFLNKKERIWPSLLLLFFVFFLFFLRFFLHLVTPLAFFSFPALPLFFCLFPSEQPLFSPSSAWTVT</sequence>
<keyword evidence="1" id="KW-0472">Membrane</keyword>
<accession>A0A6V7UYP2</accession>
<evidence type="ECO:0000313" key="2">
    <source>
        <dbReference type="EMBL" id="CAD2167569.1"/>
    </source>
</evidence>